<sequence length="109" mass="12522">MLGLEVRKATAKLDNNSIIAWYAPKISYKAGPEDVWGLPGLILEYKLINNNDYEIHVFAKELDYLEGNNVKIKFPDDSEAISQEEYQKQIMEEAKKMEEMYSQGVDTSD</sequence>
<dbReference type="Pfam" id="PF09697">
    <property type="entry name" value="Porph_ging"/>
    <property type="match status" value="1"/>
</dbReference>
<dbReference type="NCBIfam" id="TIGR01200">
    <property type="entry name" value="GLPGLI"/>
    <property type="match status" value="1"/>
</dbReference>
<dbReference type="Proteomes" id="UP001152599">
    <property type="component" value="Unassembled WGS sequence"/>
</dbReference>
<dbReference type="InterPro" id="IPR005901">
    <property type="entry name" value="GLPGLI"/>
</dbReference>
<comment type="caution">
    <text evidence="1">The sequence shown here is derived from an EMBL/GenBank/DDBJ whole genome shotgun (WGS) entry which is preliminary data.</text>
</comment>
<accession>A0A9X4RUT1</accession>
<proteinExistence type="predicted"/>
<dbReference type="AlphaFoldDB" id="A0A9X4RUT1"/>
<gene>
    <name evidence="1" type="ORF">NMK71_06160</name>
</gene>
<evidence type="ECO:0000313" key="2">
    <source>
        <dbReference type="Proteomes" id="UP001152599"/>
    </source>
</evidence>
<dbReference type="EMBL" id="JANCMU010000002">
    <property type="protein sequence ID" value="MDG4945991.1"/>
    <property type="molecule type" value="Genomic_DNA"/>
</dbReference>
<reference evidence="1" key="1">
    <citation type="submission" date="2022-07" db="EMBL/GenBank/DDBJ databases">
        <title>Description and genome-wide analysis of Profundicola chukchiensis gen. nov., sp. nov., marine bacteria isolated from bottom sediments of the Chukchi Sea.</title>
        <authorList>
            <person name="Romanenko L."/>
            <person name="Otstavnykh N."/>
            <person name="Kurilenko V."/>
            <person name="Eremeev V."/>
            <person name="Velansky P."/>
            <person name="Mikhailov V."/>
            <person name="Isaeva M."/>
        </authorList>
    </citation>
    <scope>NUCLEOTIDE SEQUENCE</scope>
    <source>
        <strain evidence="1">KMM 9713</strain>
    </source>
</reference>
<name>A0A9X4RUT1_9FLAO</name>
<organism evidence="1 2">
    <name type="scientific">Profundicola chukchiensis</name>
    <dbReference type="NCBI Taxonomy" id="2961959"/>
    <lineage>
        <taxon>Bacteria</taxon>
        <taxon>Pseudomonadati</taxon>
        <taxon>Bacteroidota</taxon>
        <taxon>Flavobacteriia</taxon>
        <taxon>Flavobacteriales</taxon>
        <taxon>Weeksellaceae</taxon>
        <taxon>Profundicola</taxon>
    </lineage>
</organism>
<evidence type="ECO:0000313" key="1">
    <source>
        <dbReference type="EMBL" id="MDG4945991.1"/>
    </source>
</evidence>
<protein>
    <submittedName>
        <fullName evidence="1">GLPGLI family protein</fullName>
    </submittedName>
</protein>
<keyword evidence="2" id="KW-1185">Reference proteome</keyword>